<accession>A0ABS8D5I0</accession>
<comment type="caution">
    <text evidence="1">The sequence shown here is derived from an EMBL/GenBank/DDBJ whole genome shotgun (WGS) entry which is preliminary data.</text>
</comment>
<dbReference type="EMBL" id="JAJBZT010000004">
    <property type="protein sequence ID" value="MCB6183474.1"/>
    <property type="molecule type" value="Genomic_DNA"/>
</dbReference>
<evidence type="ECO:0000313" key="1">
    <source>
        <dbReference type="EMBL" id="MCB6183474.1"/>
    </source>
</evidence>
<dbReference type="Proteomes" id="UP001165395">
    <property type="component" value="Unassembled WGS sequence"/>
</dbReference>
<keyword evidence="2" id="KW-1185">Reference proteome</keyword>
<gene>
    <name evidence="1" type="ORF">LIN78_07930</name>
</gene>
<evidence type="ECO:0000313" key="2">
    <source>
        <dbReference type="Proteomes" id="UP001165395"/>
    </source>
</evidence>
<protein>
    <submittedName>
        <fullName evidence="1">Uncharacterized protein</fullName>
    </submittedName>
</protein>
<reference evidence="1" key="1">
    <citation type="submission" date="2021-10" db="EMBL/GenBank/DDBJ databases">
        <title>The complete genome sequence of Leeia sp. TBRC 13508.</title>
        <authorList>
            <person name="Charoenyingcharoen P."/>
            <person name="Yukphan P."/>
        </authorList>
    </citation>
    <scope>NUCLEOTIDE SEQUENCE</scope>
    <source>
        <strain evidence="1">TBRC 13508</strain>
    </source>
</reference>
<organism evidence="1 2">
    <name type="scientific">Leeia speluncae</name>
    <dbReference type="NCBI Taxonomy" id="2884804"/>
    <lineage>
        <taxon>Bacteria</taxon>
        <taxon>Pseudomonadati</taxon>
        <taxon>Pseudomonadota</taxon>
        <taxon>Betaproteobacteria</taxon>
        <taxon>Neisseriales</taxon>
        <taxon>Leeiaceae</taxon>
        <taxon>Leeia</taxon>
    </lineage>
</organism>
<sequence length="539" mass="61279">MSRPPFAIPVPTHDAGTLDARVTKHWIDSLPVSNTQVMQVELMAYLRMVNDARVDHRERLKILEVIREHLIAVQAVETAKLKFRPLPFSRELQQQFELVCETWQSFVQGYLIVVDAALKGDEGAKEFAVFAAQRAMYGLSRWFICFFYAYRKVPLIGWQALKDIFFPMLALDWVDRKVKDNELPGGGSISLRQMFAHLILLTQCSPHKLSAKQLAFVDELLFILRDKLRCVNEAPLESKYPPIIVDGEKPHLMSSPHLVSDAHSSLLYIERDPIMASLARRVKALRSGEAWDIPELSDRLISAGGVNLLTTLYRHWSERRDRGLPRHGTSQEIGVSGDWPVCFTYLTGISFEKYWSSMQIRASQESDYQLFGKRETQTYHFKEQLAPERPSLEVWQLKDENEGGIGVLGQETAQHWQQLQLVLVNKVRSEQPSLGVVRRLLFDDDGLIELGVSLFQGQPQGVGVEPMGVMTLTTHGQPGIYIPAVTEALQLEMLLVPSGCLLEGRNVKLYFDEGIRQVKLEHLEIRGFNFDAFQITPAD</sequence>
<name>A0ABS8D5I0_9NEIS</name>
<dbReference type="RefSeq" id="WP_227180260.1">
    <property type="nucleotide sequence ID" value="NZ_JAJBZT010000004.1"/>
</dbReference>
<proteinExistence type="predicted"/>